<dbReference type="EMBL" id="LAZR01016420">
    <property type="protein sequence ID" value="KKM04576.1"/>
    <property type="molecule type" value="Genomic_DNA"/>
</dbReference>
<reference evidence="2" key="1">
    <citation type="journal article" date="2015" name="Nature">
        <title>Complex archaea that bridge the gap between prokaryotes and eukaryotes.</title>
        <authorList>
            <person name="Spang A."/>
            <person name="Saw J.H."/>
            <person name="Jorgensen S.L."/>
            <person name="Zaremba-Niedzwiedzka K."/>
            <person name="Martijn J."/>
            <person name="Lind A.E."/>
            <person name="van Eijk R."/>
            <person name="Schleper C."/>
            <person name="Guy L."/>
            <person name="Ettema T.J."/>
        </authorList>
    </citation>
    <scope>NUCLEOTIDE SEQUENCE</scope>
</reference>
<protein>
    <submittedName>
        <fullName evidence="2">Uncharacterized protein</fullName>
    </submittedName>
</protein>
<feature type="compositionally biased region" description="Acidic residues" evidence="1">
    <location>
        <begin position="61"/>
        <end position="70"/>
    </location>
</feature>
<feature type="region of interest" description="Disordered" evidence="1">
    <location>
        <begin position="57"/>
        <end position="81"/>
    </location>
</feature>
<name>A0A0F9JFI4_9ZZZZ</name>
<proteinExistence type="predicted"/>
<evidence type="ECO:0000313" key="2">
    <source>
        <dbReference type="EMBL" id="KKM04576.1"/>
    </source>
</evidence>
<gene>
    <name evidence="2" type="ORF">LCGC14_1762820</name>
</gene>
<dbReference type="AlphaFoldDB" id="A0A0F9JFI4"/>
<organism evidence="2">
    <name type="scientific">marine sediment metagenome</name>
    <dbReference type="NCBI Taxonomy" id="412755"/>
    <lineage>
        <taxon>unclassified sequences</taxon>
        <taxon>metagenomes</taxon>
        <taxon>ecological metagenomes</taxon>
    </lineage>
</organism>
<comment type="caution">
    <text evidence="2">The sequence shown here is derived from an EMBL/GenBank/DDBJ whole genome shotgun (WGS) entry which is preliminary data.</text>
</comment>
<sequence length="81" mass="8954">MKYRIISGTDFIAVVFEGSTPLQIDGLEAQIETILADENIEKDDEKRCTVLQTAVGSAEDTTPEYEDDEDRVGYRKPKGGA</sequence>
<accession>A0A0F9JFI4</accession>
<evidence type="ECO:0000256" key="1">
    <source>
        <dbReference type="SAM" id="MobiDB-lite"/>
    </source>
</evidence>